<dbReference type="EMBL" id="KN847347">
    <property type="protein sequence ID" value="KIW36923.1"/>
    <property type="molecule type" value="Genomic_DNA"/>
</dbReference>
<gene>
    <name evidence="10" type="ORF">PV06_10827</name>
</gene>
<keyword evidence="2" id="KW-0813">Transport</keyword>
<comment type="subcellular location">
    <subcellularLocation>
        <location evidence="1">Membrane</location>
        <topology evidence="1">Multi-pass membrane protein</topology>
    </subcellularLocation>
</comment>
<feature type="transmembrane region" description="Helical" evidence="7">
    <location>
        <begin position="512"/>
        <end position="535"/>
    </location>
</feature>
<dbReference type="GO" id="GO:0015171">
    <property type="term" value="F:amino acid transmembrane transporter activity"/>
    <property type="evidence" value="ECO:0007669"/>
    <property type="project" value="TreeGrafter"/>
</dbReference>
<dbReference type="PIRSF" id="PIRSF006060">
    <property type="entry name" value="AA_transporter"/>
    <property type="match status" value="1"/>
</dbReference>
<dbReference type="GeneID" id="27362901"/>
<evidence type="ECO:0000256" key="7">
    <source>
        <dbReference type="SAM" id="Phobius"/>
    </source>
</evidence>
<feature type="transmembrane region" description="Helical" evidence="7">
    <location>
        <begin position="485"/>
        <end position="506"/>
    </location>
</feature>
<dbReference type="HOGENOM" id="CLU_007946_12_2_1"/>
<evidence type="ECO:0000256" key="3">
    <source>
        <dbReference type="ARBA" id="ARBA00022692"/>
    </source>
</evidence>
<dbReference type="InterPro" id="IPR050524">
    <property type="entry name" value="APC_YAT"/>
</dbReference>
<dbReference type="PANTHER" id="PTHR43341:SF26">
    <property type="entry name" value="GENERAL AMINO ACID PERMEASE AGP3"/>
    <property type="match status" value="1"/>
</dbReference>
<sequence length="578" mass="64617">MIFVLVFLSLFCSYTHLLTYYLDSPFEMTNSITCTSTEGPYHYADKGAYTFGATEAPKSPSDMHPPAHDVSGDILDDGLRRGLKGRHFVIIALGSIIGPGTFWGLGYAIFLSGPLGALLGFSIVGVSVWFLMQSVGEITTLFPIHGGFVEHAGRFVDPALSFAMSWLYYFMWSVFLASDWNSAVLTLRFWVSDETFPSYAWALIFWAVFSVLTMLGVRVYGEIEYYFGMFKFGSLVLLFILSIVANVGGFGGDYIGFRYWKKPTGPIIHGIDGFGQVFVLAAAYYVGTEIISLAGGESRNPKRDIPRAINSIVYRILVVYVGMPFFQGLICPSDSPDLLNASSKTASSPFTIGFVAAGWKSAGHLVNALILVAFVSAANGVVYVQSRTIYSLALTKRAPKVFAKTTSRGVPYVAILTSNLWGFLCLMNRKLSAGQVFSYMTSVGGTAAYISWASITLTHLWLRAAAQKQEVSINTFPYKAWGSIWIYRANFVFYVFLLLVQGYTVFKDPFDWKNFIACYITIPTFVILFVGYKLYFKMRWIPLNKVDFSDRREWVAAVSEAKSDCRSWKRRIWDLFKD</sequence>
<protein>
    <recommendedName>
        <fullName evidence="9">Amino acid permease/ SLC12A domain-containing protein</fullName>
    </recommendedName>
</protein>
<name>A0A0D2D0V4_9EURO</name>
<keyword evidence="6 7" id="KW-0472">Membrane</keyword>
<keyword evidence="5 7" id="KW-1133">Transmembrane helix</keyword>
<feature type="transmembrane region" description="Helical" evidence="7">
    <location>
        <begin position="365"/>
        <end position="384"/>
    </location>
</feature>
<accession>A0A0D2D0V4</accession>
<feature type="transmembrane region" description="Helical" evidence="7">
    <location>
        <begin position="405"/>
        <end position="424"/>
    </location>
</feature>
<evidence type="ECO:0000256" key="1">
    <source>
        <dbReference type="ARBA" id="ARBA00004141"/>
    </source>
</evidence>
<dbReference type="RefSeq" id="XP_016257139.1">
    <property type="nucleotide sequence ID" value="XM_016412414.1"/>
</dbReference>
<feature type="transmembrane region" description="Helical" evidence="7">
    <location>
        <begin position="232"/>
        <end position="252"/>
    </location>
</feature>
<proteinExistence type="predicted"/>
<dbReference type="OrthoDB" id="3900342at2759"/>
<dbReference type="GO" id="GO:0016020">
    <property type="term" value="C:membrane"/>
    <property type="evidence" value="ECO:0007669"/>
    <property type="project" value="UniProtKB-SubCell"/>
</dbReference>
<dbReference type="Pfam" id="PF00324">
    <property type="entry name" value="AA_permease"/>
    <property type="match status" value="1"/>
</dbReference>
<organism evidence="10 11">
    <name type="scientific">Exophiala oligosperma</name>
    <dbReference type="NCBI Taxonomy" id="215243"/>
    <lineage>
        <taxon>Eukaryota</taxon>
        <taxon>Fungi</taxon>
        <taxon>Dikarya</taxon>
        <taxon>Ascomycota</taxon>
        <taxon>Pezizomycotina</taxon>
        <taxon>Eurotiomycetes</taxon>
        <taxon>Chaetothyriomycetidae</taxon>
        <taxon>Chaetothyriales</taxon>
        <taxon>Herpotrichiellaceae</taxon>
        <taxon>Exophiala</taxon>
    </lineage>
</organism>
<dbReference type="InterPro" id="IPR004840">
    <property type="entry name" value="Amino_acid_permease_CS"/>
</dbReference>
<dbReference type="STRING" id="215243.A0A0D2D0V4"/>
<feature type="transmembrane region" description="Helical" evidence="7">
    <location>
        <begin position="199"/>
        <end position="220"/>
    </location>
</feature>
<keyword evidence="8" id="KW-0732">Signal</keyword>
<dbReference type="Gene3D" id="1.20.1740.10">
    <property type="entry name" value="Amino acid/polyamine transporter I"/>
    <property type="match status" value="1"/>
</dbReference>
<feature type="domain" description="Amino acid permease/ SLC12A" evidence="9">
    <location>
        <begin position="87"/>
        <end position="538"/>
    </location>
</feature>
<feature type="transmembrane region" description="Helical" evidence="7">
    <location>
        <begin position="312"/>
        <end position="330"/>
    </location>
</feature>
<dbReference type="VEuPathDB" id="FungiDB:PV06_10827"/>
<dbReference type="PANTHER" id="PTHR43341">
    <property type="entry name" value="AMINO ACID PERMEASE"/>
    <property type="match status" value="1"/>
</dbReference>
<feature type="transmembrane region" description="Helical" evidence="7">
    <location>
        <begin position="436"/>
        <end position="464"/>
    </location>
</feature>
<feature type="transmembrane region" description="Helical" evidence="7">
    <location>
        <begin position="166"/>
        <end position="187"/>
    </location>
</feature>
<dbReference type="Proteomes" id="UP000053342">
    <property type="component" value="Unassembled WGS sequence"/>
</dbReference>
<keyword evidence="3 7" id="KW-0812">Transmembrane</keyword>
<keyword evidence="4" id="KW-0029">Amino-acid transport</keyword>
<keyword evidence="11" id="KW-1185">Reference proteome</keyword>
<dbReference type="AlphaFoldDB" id="A0A0D2D0V4"/>
<dbReference type="FunFam" id="1.20.1740.10:FF:000001">
    <property type="entry name" value="Amino acid permease"/>
    <property type="match status" value="1"/>
</dbReference>
<evidence type="ECO:0000313" key="10">
    <source>
        <dbReference type="EMBL" id="KIW36923.1"/>
    </source>
</evidence>
<evidence type="ECO:0000256" key="5">
    <source>
        <dbReference type="ARBA" id="ARBA00022989"/>
    </source>
</evidence>
<feature type="transmembrane region" description="Helical" evidence="7">
    <location>
        <begin position="88"/>
        <end position="108"/>
    </location>
</feature>
<evidence type="ECO:0000259" key="9">
    <source>
        <dbReference type="Pfam" id="PF00324"/>
    </source>
</evidence>
<feature type="chain" id="PRO_5002240207" description="Amino acid permease/ SLC12A domain-containing protein" evidence="8">
    <location>
        <begin position="18"/>
        <end position="578"/>
    </location>
</feature>
<feature type="signal peptide" evidence="8">
    <location>
        <begin position="1"/>
        <end position="17"/>
    </location>
</feature>
<evidence type="ECO:0000256" key="6">
    <source>
        <dbReference type="ARBA" id="ARBA00023136"/>
    </source>
</evidence>
<evidence type="ECO:0000256" key="8">
    <source>
        <dbReference type="SAM" id="SignalP"/>
    </source>
</evidence>
<evidence type="ECO:0000313" key="11">
    <source>
        <dbReference type="Proteomes" id="UP000053342"/>
    </source>
</evidence>
<evidence type="ECO:0000256" key="2">
    <source>
        <dbReference type="ARBA" id="ARBA00022448"/>
    </source>
</evidence>
<dbReference type="PROSITE" id="PS00218">
    <property type="entry name" value="AMINO_ACID_PERMEASE_1"/>
    <property type="match status" value="1"/>
</dbReference>
<dbReference type="InterPro" id="IPR004841">
    <property type="entry name" value="AA-permease/SLC12A_dom"/>
</dbReference>
<evidence type="ECO:0000256" key="4">
    <source>
        <dbReference type="ARBA" id="ARBA00022970"/>
    </source>
</evidence>
<reference evidence="10 11" key="1">
    <citation type="submission" date="2015-01" db="EMBL/GenBank/DDBJ databases">
        <title>The Genome Sequence of Exophiala oligosperma CBS72588.</title>
        <authorList>
            <consortium name="The Broad Institute Genomics Platform"/>
            <person name="Cuomo C."/>
            <person name="de Hoog S."/>
            <person name="Gorbushina A."/>
            <person name="Stielow B."/>
            <person name="Teixiera M."/>
            <person name="Abouelleil A."/>
            <person name="Chapman S.B."/>
            <person name="Priest M."/>
            <person name="Young S.K."/>
            <person name="Wortman J."/>
            <person name="Nusbaum C."/>
            <person name="Birren B."/>
        </authorList>
    </citation>
    <scope>NUCLEOTIDE SEQUENCE [LARGE SCALE GENOMIC DNA]</scope>
    <source>
        <strain evidence="10 11">CBS 72588</strain>
    </source>
</reference>